<dbReference type="AlphaFoldDB" id="A0A2K3PEN1"/>
<dbReference type="Proteomes" id="UP000236291">
    <property type="component" value="Unassembled WGS sequence"/>
</dbReference>
<keyword evidence="2" id="KW-0378">Hydrolase</keyword>
<accession>A0A2K3PEN1</accession>
<reference evidence="2 3" key="1">
    <citation type="journal article" date="2014" name="Am. J. Bot.">
        <title>Genome assembly and annotation for red clover (Trifolium pratense; Fabaceae).</title>
        <authorList>
            <person name="Istvanek J."/>
            <person name="Jaros M."/>
            <person name="Krenek A."/>
            <person name="Repkova J."/>
        </authorList>
    </citation>
    <scope>NUCLEOTIDE SEQUENCE [LARGE SCALE GENOMIC DNA]</scope>
    <source>
        <strain evidence="3">cv. Tatra</strain>
        <tissue evidence="2">Young leaves</tissue>
    </source>
</reference>
<dbReference type="GO" id="GO:0004386">
    <property type="term" value="F:helicase activity"/>
    <property type="evidence" value="ECO:0007669"/>
    <property type="project" value="UniProtKB-KW"/>
</dbReference>
<reference evidence="2 3" key="2">
    <citation type="journal article" date="2017" name="Front. Plant Sci.">
        <title>Gene Classification and Mining of Molecular Markers Useful in Red Clover (Trifolium pratense) Breeding.</title>
        <authorList>
            <person name="Istvanek J."/>
            <person name="Dluhosova J."/>
            <person name="Dluhos P."/>
            <person name="Patkova L."/>
            <person name="Nedelnik J."/>
            <person name="Repkova J."/>
        </authorList>
    </citation>
    <scope>NUCLEOTIDE SEQUENCE [LARGE SCALE GENOMIC DNA]</scope>
    <source>
        <strain evidence="3">cv. Tatra</strain>
        <tissue evidence="2">Young leaves</tissue>
    </source>
</reference>
<name>A0A2K3PEN1_TRIPR</name>
<organism evidence="2 3">
    <name type="scientific">Trifolium pratense</name>
    <name type="common">Red clover</name>
    <dbReference type="NCBI Taxonomy" id="57577"/>
    <lineage>
        <taxon>Eukaryota</taxon>
        <taxon>Viridiplantae</taxon>
        <taxon>Streptophyta</taxon>
        <taxon>Embryophyta</taxon>
        <taxon>Tracheophyta</taxon>
        <taxon>Spermatophyta</taxon>
        <taxon>Magnoliopsida</taxon>
        <taxon>eudicotyledons</taxon>
        <taxon>Gunneridae</taxon>
        <taxon>Pentapetalae</taxon>
        <taxon>rosids</taxon>
        <taxon>fabids</taxon>
        <taxon>Fabales</taxon>
        <taxon>Fabaceae</taxon>
        <taxon>Papilionoideae</taxon>
        <taxon>50 kb inversion clade</taxon>
        <taxon>NPAAA clade</taxon>
        <taxon>Hologalegina</taxon>
        <taxon>IRL clade</taxon>
        <taxon>Trifolieae</taxon>
        <taxon>Trifolium</taxon>
    </lineage>
</organism>
<evidence type="ECO:0000313" key="2">
    <source>
        <dbReference type="EMBL" id="PNY13753.1"/>
    </source>
</evidence>
<proteinExistence type="predicted"/>
<keyword evidence="2" id="KW-0347">Helicase</keyword>
<dbReference type="PANTHER" id="PTHR45786:SF66">
    <property type="entry name" value="HOOK MOTIF PROTEIN, PUTATIVE-RELATED"/>
    <property type="match status" value="1"/>
</dbReference>
<evidence type="ECO:0000313" key="3">
    <source>
        <dbReference type="Proteomes" id="UP000236291"/>
    </source>
</evidence>
<dbReference type="PANTHER" id="PTHR45786">
    <property type="entry name" value="DNA BINDING PROTEIN-LIKE"/>
    <property type="match status" value="1"/>
</dbReference>
<feature type="compositionally biased region" description="Acidic residues" evidence="1">
    <location>
        <begin position="175"/>
        <end position="187"/>
    </location>
</feature>
<evidence type="ECO:0000256" key="1">
    <source>
        <dbReference type="SAM" id="MobiDB-lite"/>
    </source>
</evidence>
<gene>
    <name evidence="2" type="ORF">L195_g010419</name>
</gene>
<feature type="region of interest" description="Disordered" evidence="1">
    <location>
        <begin position="155"/>
        <end position="187"/>
    </location>
</feature>
<keyword evidence="2" id="KW-0547">Nucleotide-binding</keyword>
<comment type="caution">
    <text evidence="2">The sequence shown here is derived from an EMBL/GenBank/DDBJ whole genome shotgun (WGS) entry which is preliminary data.</text>
</comment>
<feature type="compositionally biased region" description="Polar residues" evidence="1">
    <location>
        <begin position="51"/>
        <end position="105"/>
    </location>
</feature>
<feature type="non-terminal residue" evidence="2">
    <location>
        <position position="457"/>
    </location>
</feature>
<sequence>MFNVPKETNPTQIVFPSASANFIRNWNATLRQIASNEPNPAFGDMRLNGFDQMNQPSSQQDKQPTPQSSNTMQGETSSRIQMNTSSKRHSCTSSGTQPSDLNNIIQPPAKKSHYHTRGVNLYNKFTATLNQNDTSLGVTEVRTKTKSQFSNLFDNHVIESSSDESGSEDRCSSDEYSESDDEQDIEEDDQQGYFDIGDPIWECQQCGALMWYQERKNKSRHSLTPEFQQCCHGGKAQLPLLDQPPELLQHLLFNYHNADSKNYQAHTRTYNSMFAFTSPGMKLDDKKRIGRGPPTLRIQGQVCHRIGSMLPVEGQPPKFAQLYIYDTENEIKNRMHIFRDNKELDENIVRKLKVMLDEHNVHAKSFRMARHTLQNNFFQELKFKLISERTTDGRIYNKPTVSEVAALIVGDIDSAAERDIIMHKRSGHLQRINEFHPAYLAYQYPLLFPYGEDGFRT</sequence>
<protein>
    <submittedName>
        <fullName evidence="2">Helicase-like protein</fullName>
    </submittedName>
</protein>
<dbReference type="EMBL" id="ASHM01006318">
    <property type="protein sequence ID" value="PNY13753.1"/>
    <property type="molecule type" value="Genomic_DNA"/>
</dbReference>
<keyword evidence="2" id="KW-0067">ATP-binding</keyword>
<dbReference type="STRING" id="57577.A0A2K3PEN1"/>
<feature type="region of interest" description="Disordered" evidence="1">
    <location>
        <begin position="36"/>
        <end position="112"/>
    </location>
</feature>